<comment type="caution">
    <text evidence="2">The sequence shown here is derived from an EMBL/GenBank/DDBJ whole genome shotgun (WGS) entry which is preliminary data.</text>
</comment>
<keyword evidence="2" id="KW-0540">Nuclease</keyword>
<dbReference type="Pfam" id="PF01844">
    <property type="entry name" value="HNH"/>
    <property type="match status" value="1"/>
</dbReference>
<reference evidence="2 3" key="1">
    <citation type="submission" date="2024-03" db="EMBL/GenBank/DDBJ databases">
        <title>Novel species of the genus Variovorax.</title>
        <authorList>
            <person name="Liu Q."/>
            <person name="Xin Y.-H."/>
        </authorList>
    </citation>
    <scope>NUCLEOTIDE SEQUENCE [LARGE SCALE GENOMIC DNA]</scope>
    <source>
        <strain evidence="2 3">KACC 18501</strain>
    </source>
</reference>
<name>A0ABU8W8B5_9BURK</name>
<dbReference type="InterPro" id="IPR002711">
    <property type="entry name" value="HNH"/>
</dbReference>
<evidence type="ECO:0000313" key="3">
    <source>
        <dbReference type="Proteomes" id="UP001363010"/>
    </source>
</evidence>
<proteinExistence type="predicted"/>
<dbReference type="SMART" id="SM00507">
    <property type="entry name" value="HNHc"/>
    <property type="match status" value="1"/>
</dbReference>
<accession>A0ABU8W8B5</accession>
<keyword evidence="2" id="KW-0255">Endonuclease</keyword>
<dbReference type="GO" id="GO:0004519">
    <property type="term" value="F:endonuclease activity"/>
    <property type="evidence" value="ECO:0007669"/>
    <property type="project" value="UniProtKB-KW"/>
</dbReference>
<dbReference type="Gene3D" id="1.10.30.50">
    <property type="match status" value="1"/>
</dbReference>
<feature type="domain" description="HNH nuclease" evidence="1">
    <location>
        <begin position="124"/>
        <end position="178"/>
    </location>
</feature>
<gene>
    <name evidence="2" type="ORF">WKW80_30400</name>
</gene>
<keyword evidence="3" id="KW-1185">Reference proteome</keyword>
<evidence type="ECO:0000313" key="2">
    <source>
        <dbReference type="EMBL" id="MEJ8826285.1"/>
    </source>
</evidence>
<protein>
    <submittedName>
        <fullName evidence="2">HNH endonuclease signature motif containing protein</fullName>
    </submittedName>
</protein>
<dbReference type="EMBL" id="JBBKZV010000032">
    <property type="protein sequence ID" value="MEJ8826285.1"/>
    <property type="molecule type" value="Genomic_DNA"/>
</dbReference>
<sequence length="275" mass="31329">MTNPVSSPARLTDIERIELFKRIFIYHGAIPGETVTDFFSEADRIRIVPLIFGLMPSRAVHRLSRDTLVKPLIVEHLRELGIKSDDHLLVTVLKEIADQLYFTSGQRPVRRKMGIADLRMTRMSMYKALRQRQAERCSLCGVPLKDAEEHLDHRIPFRLLGDIAKGTNWQLLCNDCNVGKSSWLSALQPSVAQNWLYGDLDMEDLNHFDNENSYLGLTARYCVLAQRKSCTYPGCGNGVKDSQLRLKLRLPSALPVVDHFEVRCQEHFYATASSV</sequence>
<dbReference type="CDD" id="cd00085">
    <property type="entry name" value="HNHc"/>
    <property type="match status" value="1"/>
</dbReference>
<dbReference type="Proteomes" id="UP001363010">
    <property type="component" value="Unassembled WGS sequence"/>
</dbReference>
<evidence type="ECO:0000259" key="1">
    <source>
        <dbReference type="SMART" id="SM00507"/>
    </source>
</evidence>
<organism evidence="2 3">
    <name type="scientific">Variovorax humicola</name>
    <dbReference type="NCBI Taxonomy" id="1769758"/>
    <lineage>
        <taxon>Bacteria</taxon>
        <taxon>Pseudomonadati</taxon>
        <taxon>Pseudomonadota</taxon>
        <taxon>Betaproteobacteria</taxon>
        <taxon>Burkholderiales</taxon>
        <taxon>Comamonadaceae</taxon>
        <taxon>Variovorax</taxon>
    </lineage>
</organism>
<dbReference type="RefSeq" id="WP_340367327.1">
    <property type="nucleotide sequence ID" value="NZ_JBBKZV010000032.1"/>
</dbReference>
<keyword evidence="2" id="KW-0378">Hydrolase</keyword>
<dbReference type="InterPro" id="IPR003615">
    <property type="entry name" value="HNH_nuc"/>
</dbReference>